<evidence type="ECO:0000256" key="4">
    <source>
        <dbReference type="ARBA" id="ARBA00022692"/>
    </source>
</evidence>
<dbReference type="Proteomes" id="UP000191094">
    <property type="component" value="Unassembled WGS sequence"/>
</dbReference>
<keyword evidence="3" id="KW-1003">Cell membrane</keyword>
<dbReference type="SUPFAM" id="SSF82689">
    <property type="entry name" value="Mechanosensitive channel protein MscS (YggB), C-terminal domain"/>
    <property type="match status" value="1"/>
</dbReference>
<dbReference type="InterPro" id="IPR011066">
    <property type="entry name" value="MscS_channel_C_sf"/>
</dbReference>
<dbReference type="InterPro" id="IPR045275">
    <property type="entry name" value="MscS_archaea/bacteria_type"/>
</dbReference>
<feature type="domain" description="Mechanosensitive ion channel transmembrane helices 2/3" evidence="10">
    <location>
        <begin position="64"/>
        <end position="105"/>
    </location>
</feature>
<dbReference type="OrthoDB" id="9809206at2"/>
<protein>
    <recommendedName>
        <fullName evidence="7">Small-conductance mechanosensitive channel</fullName>
    </recommendedName>
</protein>
<proteinExistence type="inferred from homology"/>
<feature type="transmembrane region" description="Helical" evidence="7">
    <location>
        <begin position="58"/>
        <end position="79"/>
    </location>
</feature>
<dbReference type="InterPro" id="IPR010920">
    <property type="entry name" value="LSM_dom_sf"/>
</dbReference>
<evidence type="ECO:0000256" key="5">
    <source>
        <dbReference type="ARBA" id="ARBA00022989"/>
    </source>
</evidence>
<sequence>MSANNLNILIDQWLNKGIIMLGQLVVALLIFFIGKWLVKKVVRLVDTMMQHSKLDKTVANFMGNILYGLLMAVVVMAALSRLGVNTNSVVAILGGATVAVGLALKDQLSNFAAGVIIVLFRPFNKGDMIEIKDNKGRVNDITLVNTRLTTLDNHEIVIPNSQITTTAVTNFSAMPTRRVQVVLGIGYGDDIKTAKDILLSLAQGHELALKDPAPTVLVTDLGDSSVELTLTVWSANSDWWNLKCDLLEQAKYAMDNASIEIPFPQSSISVVGLDKLLAGQKSDTGL</sequence>
<evidence type="ECO:0000256" key="1">
    <source>
        <dbReference type="ARBA" id="ARBA00004651"/>
    </source>
</evidence>
<dbReference type="Gene3D" id="2.30.30.60">
    <property type="match status" value="1"/>
</dbReference>
<evidence type="ECO:0000313" key="12">
    <source>
        <dbReference type="Proteomes" id="UP000191094"/>
    </source>
</evidence>
<dbReference type="RefSeq" id="WP_078306211.1">
    <property type="nucleotide sequence ID" value="NZ_CP147511.1"/>
</dbReference>
<dbReference type="SUPFAM" id="SSF82861">
    <property type="entry name" value="Mechanosensitive channel protein MscS (YggB), transmembrane region"/>
    <property type="match status" value="1"/>
</dbReference>
<keyword evidence="5 7" id="KW-1133">Transmembrane helix</keyword>
<dbReference type="PANTHER" id="PTHR30221">
    <property type="entry name" value="SMALL-CONDUCTANCE MECHANOSENSITIVE CHANNEL"/>
    <property type="match status" value="1"/>
</dbReference>
<dbReference type="InterPro" id="IPR049142">
    <property type="entry name" value="MS_channel_1st"/>
</dbReference>
<comment type="caution">
    <text evidence="11">The sequence shown here is derived from an EMBL/GenBank/DDBJ whole genome shotgun (WGS) entry which is preliminary data.</text>
</comment>
<dbReference type="EMBL" id="MUYT01000001">
    <property type="protein sequence ID" value="OOS22798.1"/>
    <property type="molecule type" value="Genomic_DNA"/>
</dbReference>
<keyword evidence="12" id="KW-1185">Reference proteome</keyword>
<dbReference type="AlphaFoldDB" id="A0A1T0CKB4"/>
<keyword evidence="6 7" id="KW-0472">Membrane</keyword>
<comment type="caution">
    <text evidence="7">Lacks conserved residue(s) required for the propagation of feature annotation.</text>
</comment>
<name>A0A1T0CKB4_9GAMM</name>
<dbReference type="InterPro" id="IPR023408">
    <property type="entry name" value="MscS_beta-dom_sf"/>
</dbReference>
<dbReference type="Pfam" id="PF21088">
    <property type="entry name" value="MS_channel_1st"/>
    <property type="match status" value="1"/>
</dbReference>
<evidence type="ECO:0000256" key="3">
    <source>
        <dbReference type="ARBA" id="ARBA00022475"/>
    </source>
</evidence>
<dbReference type="Pfam" id="PF00924">
    <property type="entry name" value="MS_channel_2nd"/>
    <property type="match status" value="1"/>
</dbReference>
<comment type="subunit">
    <text evidence="7">Homoheptamer.</text>
</comment>
<dbReference type="Gene3D" id="3.30.70.100">
    <property type="match status" value="1"/>
</dbReference>
<feature type="domain" description="Mechanosensitive ion channel MscS C-terminal" evidence="9">
    <location>
        <begin position="180"/>
        <end position="261"/>
    </location>
</feature>
<dbReference type="GO" id="GO:0008381">
    <property type="term" value="F:mechanosensitive monoatomic ion channel activity"/>
    <property type="evidence" value="ECO:0007669"/>
    <property type="project" value="InterPro"/>
</dbReference>
<evidence type="ECO:0000256" key="2">
    <source>
        <dbReference type="ARBA" id="ARBA00008017"/>
    </source>
</evidence>
<comment type="similarity">
    <text evidence="2 7">Belongs to the MscS (TC 1.A.23) family.</text>
</comment>
<gene>
    <name evidence="11" type="ORF">B0682_00875</name>
</gene>
<organism evidence="11 12">
    <name type="scientific">Lwoffella lincolnii</name>
    <dbReference type="NCBI Taxonomy" id="90241"/>
    <lineage>
        <taxon>Bacteria</taxon>
        <taxon>Pseudomonadati</taxon>
        <taxon>Pseudomonadota</taxon>
        <taxon>Gammaproteobacteria</taxon>
        <taxon>Moraxellales</taxon>
        <taxon>Moraxellaceae</taxon>
        <taxon>Lwoffella</taxon>
    </lineage>
</organism>
<evidence type="ECO:0000256" key="6">
    <source>
        <dbReference type="ARBA" id="ARBA00023136"/>
    </source>
</evidence>
<evidence type="ECO:0000259" key="9">
    <source>
        <dbReference type="Pfam" id="PF21082"/>
    </source>
</evidence>
<keyword evidence="7" id="KW-0813">Transport</keyword>
<keyword evidence="4 7" id="KW-0812">Transmembrane</keyword>
<comment type="function">
    <text evidence="7">Mechanosensitive channel that participates in the regulation of osmotic pressure changes within the cell, opening in response to stretch forces in the membrane lipid bilayer, without the need for other proteins. Contributes to normal resistance to hypoosmotic shock. Forms an ion channel of 1.0 nanosiemens conductance with a slight preference for anions.</text>
</comment>
<evidence type="ECO:0000256" key="7">
    <source>
        <dbReference type="RuleBase" id="RU369025"/>
    </source>
</evidence>
<keyword evidence="7" id="KW-0406">Ion transport</keyword>
<dbReference type="InterPro" id="IPR006685">
    <property type="entry name" value="MscS_channel_2nd"/>
</dbReference>
<dbReference type="GO" id="GO:0005886">
    <property type="term" value="C:plasma membrane"/>
    <property type="evidence" value="ECO:0007669"/>
    <property type="project" value="UniProtKB-SubCell"/>
</dbReference>
<feature type="transmembrane region" description="Helical" evidence="7">
    <location>
        <begin position="18"/>
        <end position="38"/>
    </location>
</feature>
<dbReference type="InterPro" id="IPR011014">
    <property type="entry name" value="MscS_channel_TM-2"/>
</dbReference>
<keyword evidence="7" id="KW-0407">Ion channel</keyword>
<feature type="domain" description="Mechanosensitive ion channel MscS" evidence="8">
    <location>
        <begin position="108"/>
        <end position="172"/>
    </location>
</feature>
<evidence type="ECO:0000259" key="10">
    <source>
        <dbReference type="Pfam" id="PF21088"/>
    </source>
</evidence>
<accession>A0A1T0CKB4</accession>
<dbReference type="SUPFAM" id="SSF50182">
    <property type="entry name" value="Sm-like ribonucleoproteins"/>
    <property type="match status" value="1"/>
</dbReference>
<keyword evidence="7" id="KW-0997">Cell inner membrane</keyword>
<dbReference type="Gene3D" id="1.10.287.1260">
    <property type="match status" value="1"/>
</dbReference>
<dbReference type="Pfam" id="PF21082">
    <property type="entry name" value="MS_channel_3rd"/>
    <property type="match status" value="1"/>
</dbReference>
<reference evidence="11 12" key="1">
    <citation type="submission" date="2017-02" db="EMBL/GenBank/DDBJ databases">
        <title>Draft genome sequence of Moraxella lincolnii CCUG 9405T type strain.</title>
        <authorList>
            <person name="Salva-Serra F."/>
            <person name="Engstrom-Jakobsson H."/>
            <person name="Thorell K."/>
            <person name="Jaen-Luchoro D."/>
            <person name="Gonzales-Siles L."/>
            <person name="Karlsson R."/>
            <person name="Yazdan S."/>
            <person name="Boulund F."/>
            <person name="Johnning A."/>
            <person name="Engstrand L."/>
            <person name="Kristiansson E."/>
            <person name="Moore E."/>
        </authorList>
    </citation>
    <scope>NUCLEOTIDE SEQUENCE [LARGE SCALE GENOMIC DNA]</scope>
    <source>
        <strain evidence="11 12">CCUG 9405</strain>
    </source>
</reference>
<comment type="subcellular location">
    <subcellularLocation>
        <location evidence="7">Cell inner membrane</location>
        <topology evidence="7">Multi-pass membrane protein</topology>
    </subcellularLocation>
    <subcellularLocation>
        <location evidence="1">Cell membrane</location>
        <topology evidence="1">Multi-pass membrane protein</topology>
    </subcellularLocation>
</comment>
<evidence type="ECO:0000313" key="11">
    <source>
        <dbReference type="EMBL" id="OOS22798.1"/>
    </source>
</evidence>
<dbReference type="InterPro" id="IPR049278">
    <property type="entry name" value="MS_channel_C"/>
</dbReference>
<dbReference type="PANTHER" id="PTHR30221:SF1">
    <property type="entry name" value="SMALL-CONDUCTANCE MECHANOSENSITIVE CHANNEL"/>
    <property type="match status" value="1"/>
</dbReference>
<evidence type="ECO:0000259" key="8">
    <source>
        <dbReference type="Pfam" id="PF00924"/>
    </source>
</evidence>